<gene>
    <name evidence="5" type="primary">fmt</name>
    <name evidence="8" type="ORF">C6V80_02575</name>
    <name evidence="9" type="ORF">EDC58_0913</name>
</gene>
<dbReference type="EMBL" id="RJVK01000002">
    <property type="protein sequence ID" value="ROR39934.1"/>
    <property type="molecule type" value="Genomic_DNA"/>
</dbReference>
<evidence type="ECO:0000256" key="4">
    <source>
        <dbReference type="ARBA" id="ARBA00022917"/>
    </source>
</evidence>
<dbReference type="HAMAP" id="MF_00182">
    <property type="entry name" value="Formyl_trans"/>
    <property type="match status" value="1"/>
</dbReference>
<accession>A0AAJ4UXS7</accession>
<dbReference type="InterPro" id="IPR002376">
    <property type="entry name" value="Formyl_transf_N"/>
</dbReference>
<name>A0AAJ4UXS7_9BACT</name>
<keyword evidence="4 5" id="KW-0648">Protein biosynthesis</keyword>
<dbReference type="EC" id="2.1.2.9" evidence="2 5"/>
<dbReference type="AlphaFoldDB" id="A0AAJ4UXS7"/>
<dbReference type="GO" id="GO:0005829">
    <property type="term" value="C:cytosol"/>
    <property type="evidence" value="ECO:0007669"/>
    <property type="project" value="TreeGrafter"/>
</dbReference>
<comment type="catalytic activity">
    <reaction evidence="5">
        <text>L-methionyl-tRNA(fMet) + (6R)-10-formyltetrahydrofolate = N-formyl-L-methionyl-tRNA(fMet) + (6S)-5,6,7,8-tetrahydrofolate + H(+)</text>
        <dbReference type="Rhea" id="RHEA:24380"/>
        <dbReference type="Rhea" id="RHEA-COMP:9952"/>
        <dbReference type="Rhea" id="RHEA-COMP:9953"/>
        <dbReference type="ChEBI" id="CHEBI:15378"/>
        <dbReference type="ChEBI" id="CHEBI:57453"/>
        <dbReference type="ChEBI" id="CHEBI:78530"/>
        <dbReference type="ChEBI" id="CHEBI:78844"/>
        <dbReference type="ChEBI" id="CHEBI:195366"/>
        <dbReference type="EC" id="2.1.2.9"/>
    </reaction>
</comment>
<evidence type="ECO:0000313" key="10">
    <source>
        <dbReference type="Proteomes" id="UP000272781"/>
    </source>
</evidence>
<feature type="binding site" evidence="5">
    <location>
        <begin position="102"/>
        <end position="105"/>
    </location>
    <ligand>
        <name>(6S)-5,6,7,8-tetrahydrofolate</name>
        <dbReference type="ChEBI" id="CHEBI:57453"/>
    </ligand>
</feature>
<dbReference type="InterPro" id="IPR005794">
    <property type="entry name" value="Fmt"/>
</dbReference>
<organism evidence="9 10">
    <name type="scientific">Caminibacter pacificus</name>
    <dbReference type="NCBI Taxonomy" id="1424653"/>
    <lineage>
        <taxon>Bacteria</taxon>
        <taxon>Pseudomonadati</taxon>
        <taxon>Campylobacterota</taxon>
        <taxon>Epsilonproteobacteria</taxon>
        <taxon>Nautiliales</taxon>
        <taxon>Nautiliaceae</taxon>
        <taxon>Caminibacter</taxon>
    </lineage>
</organism>
<comment type="similarity">
    <text evidence="1 5">Belongs to the Fmt family.</text>
</comment>
<evidence type="ECO:0000259" key="7">
    <source>
        <dbReference type="Pfam" id="PF02911"/>
    </source>
</evidence>
<dbReference type="RefSeq" id="WP_123352319.1">
    <property type="nucleotide sequence ID" value="NZ_CP027432.2"/>
</dbReference>
<dbReference type="GO" id="GO:0004479">
    <property type="term" value="F:methionyl-tRNA formyltransferase activity"/>
    <property type="evidence" value="ECO:0007669"/>
    <property type="project" value="UniProtKB-UniRule"/>
</dbReference>
<evidence type="ECO:0000256" key="5">
    <source>
        <dbReference type="HAMAP-Rule" id="MF_00182"/>
    </source>
</evidence>
<evidence type="ECO:0000256" key="3">
    <source>
        <dbReference type="ARBA" id="ARBA00022679"/>
    </source>
</evidence>
<dbReference type="Proteomes" id="UP000272781">
    <property type="component" value="Unassembled WGS sequence"/>
</dbReference>
<keyword evidence="11" id="KW-1185">Reference proteome</keyword>
<keyword evidence="3 5" id="KW-0808">Transferase</keyword>
<evidence type="ECO:0000259" key="6">
    <source>
        <dbReference type="Pfam" id="PF00551"/>
    </source>
</evidence>
<dbReference type="SUPFAM" id="SSF53328">
    <property type="entry name" value="Formyltransferase"/>
    <property type="match status" value="1"/>
</dbReference>
<feature type="domain" description="Formyl transferase N-terminal" evidence="6">
    <location>
        <begin position="1"/>
        <end position="158"/>
    </location>
</feature>
<feature type="domain" description="Formyl transferase C-terminal" evidence="7">
    <location>
        <begin position="193"/>
        <end position="285"/>
    </location>
</feature>
<dbReference type="InterPro" id="IPR036477">
    <property type="entry name" value="Formyl_transf_N_sf"/>
</dbReference>
<dbReference type="SUPFAM" id="SSF50486">
    <property type="entry name" value="FMT C-terminal domain-like"/>
    <property type="match status" value="1"/>
</dbReference>
<evidence type="ECO:0000256" key="1">
    <source>
        <dbReference type="ARBA" id="ARBA00010699"/>
    </source>
</evidence>
<protein>
    <recommendedName>
        <fullName evidence="2 5">Methionyl-tRNA formyltransferase</fullName>
        <ecNumber evidence="2 5">2.1.2.9</ecNumber>
    </recommendedName>
</protein>
<dbReference type="InterPro" id="IPR044135">
    <property type="entry name" value="Met-tRNA-FMT_C"/>
</dbReference>
<dbReference type="Pfam" id="PF02911">
    <property type="entry name" value="Formyl_trans_C"/>
    <property type="match status" value="1"/>
</dbReference>
<dbReference type="InterPro" id="IPR005793">
    <property type="entry name" value="Formyl_trans_C"/>
</dbReference>
<dbReference type="EMBL" id="CP027432">
    <property type="protein sequence ID" value="QCI27888.1"/>
    <property type="molecule type" value="Genomic_DNA"/>
</dbReference>
<evidence type="ECO:0000313" key="11">
    <source>
        <dbReference type="Proteomes" id="UP000298805"/>
    </source>
</evidence>
<proteinExistence type="inferred from homology"/>
<evidence type="ECO:0000313" key="8">
    <source>
        <dbReference type="EMBL" id="QCI27888.1"/>
    </source>
</evidence>
<dbReference type="Pfam" id="PF00551">
    <property type="entry name" value="Formyl_trans_N"/>
    <property type="match status" value="1"/>
</dbReference>
<dbReference type="InterPro" id="IPR041711">
    <property type="entry name" value="Met-tRNA-FMT_N"/>
</dbReference>
<dbReference type="CDD" id="cd08704">
    <property type="entry name" value="Met_tRNA_FMT_C"/>
    <property type="match status" value="1"/>
</dbReference>
<sequence length="294" mass="32925">MRVVFMGSPDYAVKILDELARHYEIAGVYTQPDKPVGRKKVLTPTPVKKYALEKGFEVFTPSSLKEEDLSRFNADFIVVAAYGLLLPKHVLQTAPCINLHASLLPKYRGASPIQSAILNGDEYTGVTSMLMDEGLDTGDILCWDFTEVDRKTSIDLFDELADIAAKQIIYTIENFKKIKPLKQNDIFATYSPKIKKQDGLVDFKSAEIIDRKYRAFMPWPGIFTEKFKINEMILLDTDSSNTPGEILEINDGVVVGCEKGKIKLLKVQAPGKKEVKAVDFVNGKRLKTGDNILN</sequence>
<reference evidence="9 10" key="2">
    <citation type="submission" date="2018-11" db="EMBL/GenBank/DDBJ databases">
        <title>Genomic Encyclopedia of Type Strains, Phase IV (KMG-IV): sequencing the most valuable type-strain genomes for metagenomic binning, comparative biology and taxonomic classification.</title>
        <authorList>
            <person name="Goeker M."/>
        </authorList>
    </citation>
    <scope>NUCLEOTIDE SEQUENCE [LARGE SCALE GENOMIC DNA]</scope>
    <source>
        <strain evidence="9 10">DSM 27783</strain>
    </source>
</reference>
<comment type="function">
    <text evidence="5">Attaches a formyl group to the free amino group of methionyl-tRNA(fMet). The formyl group appears to play a dual role in the initiator identity of N-formylmethionyl-tRNA by promoting its recognition by IF2 and preventing the misappropriation of this tRNA by the elongation apparatus.</text>
</comment>
<dbReference type="NCBIfam" id="TIGR00460">
    <property type="entry name" value="fmt"/>
    <property type="match status" value="1"/>
</dbReference>
<dbReference type="PANTHER" id="PTHR11138:SF5">
    <property type="entry name" value="METHIONYL-TRNA FORMYLTRANSFERASE, MITOCHONDRIAL"/>
    <property type="match status" value="1"/>
</dbReference>
<evidence type="ECO:0000313" key="9">
    <source>
        <dbReference type="EMBL" id="ROR39934.1"/>
    </source>
</evidence>
<dbReference type="Gene3D" id="3.40.50.12230">
    <property type="match status" value="1"/>
</dbReference>
<evidence type="ECO:0000256" key="2">
    <source>
        <dbReference type="ARBA" id="ARBA00012261"/>
    </source>
</evidence>
<dbReference type="InterPro" id="IPR011034">
    <property type="entry name" value="Formyl_transferase-like_C_sf"/>
</dbReference>
<dbReference type="PANTHER" id="PTHR11138">
    <property type="entry name" value="METHIONYL-TRNA FORMYLTRANSFERASE"/>
    <property type="match status" value="1"/>
</dbReference>
<dbReference type="CDD" id="cd08646">
    <property type="entry name" value="FMT_core_Met-tRNA-FMT_N"/>
    <property type="match status" value="1"/>
</dbReference>
<reference evidence="8" key="3">
    <citation type="submission" date="2019-06" db="EMBL/GenBank/DDBJ databases">
        <title>A comparative analysis of the Nautiliaceae.</title>
        <authorList>
            <person name="Grosche A."/>
            <person name="Smedile F."/>
            <person name="Vetriani C."/>
        </authorList>
    </citation>
    <scope>NUCLEOTIDE SEQUENCE</scope>
    <source>
        <strain evidence="8">TB6</strain>
    </source>
</reference>
<dbReference type="Proteomes" id="UP000298805">
    <property type="component" value="Chromosome"/>
</dbReference>
<reference evidence="11" key="1">
    <citation type="submission" date="2018-03" db="EMBL/GenBank/DDBJ databases">
        <title>A comparative analysis of the Nautiliaceae.</title>
        <authorList>
            <person name="Grosche A."/>
            <person name="Smedile F."/>
            <person name="Vetriani C."/>
        </authorList>
    </citation>
    <scope>NUCLEOTIDE SEQUENCE [LARGE SCALE GENOMIC DNA]</scope>
    <source>
        <strain evidence="11">TB6</strain>
    </source>
</reference>